<keyword evidence="7 9" id="KW-0131">Cell cycle</keyword>
<evidence type="ECO:0000256" key="1">
    <source>
        <dbReference type="ARBA" id="ARBA00004584"/>
    </source>
</evidence>
<feature type="domain" description="Chromosome segregation protein Spc25 C-terminal" evidence="12">
    <location>
        <begin position="191"/>
        <end position="260"/>
    </location>
</feature>
<evidence type="ECO:0000256" key="6">
    <source>
        <dbReference type="ARBA" id="ARBA00023054"/>
    </source>
</evidence>
<dbReference type="Pfam" id="PF08234">
    <property type="entry name" value="Spindle_Spc25"/>
    <property type="match status" value="1"/>
</dbReference>
<evidence type="ECO:0000256" key="9">
    <source>
        <dbReference type="RuleBase" id="RU367150"/>
    </source>
</evidence>
<evidence type="ECO:0000313" key="13">
    <source>
        <dbReference type="EMBL" id="KCV67398.1"/>
    </source>
</evidence>
<protein>
    <recommendedName>
        <fullName evidence="9">Kinetochore protein SPC25</fullName>
    </recommendedName>
</protein>
<dbReference type="EMBL" id="KB932224">
    <property type="protein sequence ID" value="KCV67398.1"/>
    <property type="molecule type" value="Genomic_DNA"/>
</dbReference>
<comment type="subunit">
    <text evidence="9">Component of the NDC80 complex.</text>
</comment>
<organism evidence="13">
    <name type="scientific">Fonticula alba</name>
    <name type="common">Slime mold</name>
    <dbReference type="NCBI Taxonomy" id="691883"/>
    <lineage>
        <taxon>Eukaryota</taxon>
        <taxon>Rotosphaerida</taxon>
        <taxon>Fonticulaceae</taxon>
        <taxon>Fonticula</taxon>
    </lineage>
</organism>
<dbReference type="OrthoDB" id="6353017at2759"/>
<dbReference type="CDD" id="cd23784">
    <property type="entry name" value="RWD_Spc25"/>
    <property type="match status" value="1"/>
</dbReference>
<dbReference type="AlphaFoldDB" id="A0A058Z0E0"/>
<comment type="subcellular location">
    <subcellularLocation>
        <location evidence="1">Chromosome</location>
        <location evidence="1">Centromere</location>
    </subcellularLocation>
    <subcellularLocation>
        <location evidence="9">Nucleus</location>
    </subcellularLocation>
    <subcellularLocation>
        <location evidence="9">Chromosome</location>
        <location evidence="9">Centromere</location>
        <location evidence="9">Kinetochore</location>
    </subcellularLocation>
</comment>
<dbReference type="InterPro" id="IPR045143">
    <property type="entry name" value="Spc25"/>
</dbReference>
<keyword evidence="3 9" id="KW-0158">Chromosome</keyword>
<evidence type="ECO:0000256" key="11">
    <source>
        <dbReference type="SAM" id="MobiDB-lite"/>
    </source>
</evidence>
<feature type="region of interest" description="Disordered" evidence="11">
    <location>
        <begin position="1"/>
        <end position="45"/>
    </location>
</feature>
<keyword evidence="9" id="KW-0539">Nucleus</keyword>
<sequence length="265" mass="29909">MSDPPRPTVGHDFPPRPPLIAGPPVPSLNGLPPPPVASSSTPDDGIADAAADIAATTAAIRQSLSTWADVSIEREHELTRQWRLWFDQCLESIYEQEENIRSQLLAREVGHQPNPSELQAVVLEKEAMLSQLERRSGELHRQVELLASQLASERKDQESRLRNASQLRRQQRATLHRMSKHLGLKVKGTASSLSFYFTCIERNCPDKEYKIAIRVTKERQYEVLASTPRLNPSFLGQQLRLLNATNDFGTFIRAVRQEFRRMAPG</sequence>
<dbReference type="Gene3D" id="3.30.457.50">
    <property type="entry name" value="Chromosome segregation protein Spc25"/>
    <property type="match status" value="1"/>
</dbReference>
<comment type="function">
    <text evidence="9">Acts as a component of the essential kinetochore-associated NDC80 complex, which is required for chromosome segregation and spindle checkpoint activity.</text>
</comment>
<evidence type="ECO:0000256" key="10">
    <source>
        <dbReference type="SAM" id="Coils"/>
    </source>
</evidence>
<keyword evidence="9" id="KW-0995">Kinetochore</keyword>
<dbReference type="RefSeq" id="XP_009498196.1">
    <property type="nucleotide sequence ID" value="XM_009499921.1"/>
</dbReference>
<accession>A0A058Z0E0</accession>
<proteinExistence type="inferred from homology"/>
<dbReference type="PANTHER" id="PTHR14281">
    <property type="entry name" value="KINETOCHORE PROTEIN SPC25-RELATED"/>
    <property type="match status" value="1"/>
</dbReference>
<dbReference type="Proteomes" id="UP000030693">
    <property type="component" value="Unassembled WGS sequence"/>
</dbReference>
<evidence type="ECO:0000313" key="14">
    <source>
        <dbReference type="Proteomes" id="UP000030693"/>
    </source>
</evidence>
<evidence type="ECO:0000259" key="12">
    <source>
        <dbReference type="Pfam" id="PF08234"/>
    </source>
</evidence>
<reference evidence="13" key="1">
    <citation type="submission" date="2013-04" db="EMBL/GenBank/DDBJ databases">
        <title>The Genome Sequence of Fonticula alba ATCC 38817.</title>
        <authorList>
            <consortium name="The Broad Institute Genomics Platform"/>
            <person name="Russ C."/>
            <person name="Cuomo C."/>
            <person name="Burger G."/>
            <person name="Gray M.W."/>
            <person name="Holland P.W.H."/>
            <person name="King N."/>
            <person name="Lang F.B.F."/>
            <person name="Roger A.J."/>
            <person name="Ruiz-Trillo I."/>
            <person name="Brown M."/>
            <person name="Walker B."/>
            <person name="Young S."/>
            <person name="Zeng Q."/>
            <person name="Gargeya S."/>
            <person name="Fitzgerald M."/>
            <person name="Haas B."/>
            <person name="Abouelleil A."/>
            <person name="Allen A.W."/>
            <person name="Alvarado L."/>
            <person name="Arachchi H.M."/>
            <person name="Berlin A.M."/>
            <person name="Chapman S.B."/>
            <person name="Gainer-Dewar J."/>
            <person name="Goldberg J."/>
            <person name="Griggs A."/>
            <person name="Gujja S."/>
            <person name="Hansen M."/>
            <person name="Howarth C."/>
            <person name="Imamovic A."/>
            <person name="Ireland A."/>
            <person name="Larimer J."/>
            <person name="McCowan C."/>
            <person name="Murphy C."/>
            <person name="Pearson M."/>
            <person name="Poon T.W."/>
            <person name="Priest M."/>
            <person name="Roberts A."/>
            <person name="Saif S."/>
            <person name="Shea T."/>
            <person name="Sisk P."/>
            <person name="Sykes S."/>
            <person name="Wortman J."/>
            <person name="Nusbaum C."/>
            <person name="Birren B."/>
        </authorList>
    </citation>
    <scope>NUCLEOTIDE SEQUENCE [LARGE SCALE GENOMIC DNA]</scope>
    <source>
        <strain evidence="13">ATCC 38817</strain>
    </source>
</reference>
<keyword evidence="6 10" id="KW-0175">Coiled coil</keyword>
<evidence type="ECO:0000256" key="3">
    <source>
        <dbReference type="ARBA" id="ARBA00022454"/>
    </source>
</evidence>
<feature type="coiled-coil region" evidence="10">
    <location>
        <begin position="129"/>
        <end position="167"/>
    </location>
</feature>
<dbReference type="GO" id="GO:0051301">
    <property type="term" value="P:cell division"/>
    <property type="evidence" value="ECO:0007669"/>
    <property type="project" value="UniProtKB-UniRule"/>
</dbReference>
<evidence type="ECO:0000256" key="5">
    <source>
        <dbReference type="ARBA" id="ARBA00022776"/>
    </source>
</evidence>
<dbReference type="GO" id="GO:0007059">
    <property type="term" value="P:chromosome segregation"/>
    <property type="evidence" value="ECO:0007669"/>
    <property type="project" value="InterPro"/>
</dbReference>
<dbReference type="InterPro" id="IPR013255">
    <property type="entry name" value="Spc25_C"/>
</dbReference>
<keyword evidence="4 9" id="KW-0132">Cell division</keyword>
<dbReference type="PANTHER" id="PTHR14281:SF0">
    <property type="entry name" value="KINETOCHORE PROTEIN SPC25"/>
    <property type="match status" value="1"/>
</dbReference>
<comment type="similarity">
    <text evidence="2 9">Belongs to the SPC25 family.</text>
</comment>
<name>A0A058Z0E0_FONAL</name>
<dbReference type="GO" id="GO:0031262">
    <property type="term" value="C:Ndc80 complex"/>
    <property type="evidence" value="ECO:0007669"/>
    <property type="project" value="InterPro"/>
</dbReference>
<keyword evidence="8 9" id="KW-0137">Centromere</keyword>
<evidence type="ECO:0000256" key="7">
    <source>
        <dbReference type="ARBA" id="ARBA00023306"/>
    </source>
</evidence>
<dbReference type="GeneID" id="20530903"/>
<dbReference type="GO" id="GO:0005634">
    <property type="term" value="C:nucleus"/>
    <property type="evidence" value="ECO:0007669"/>
    <property type="project" value="UniProtKB-SubCell"/>
</dbReference>
<evidence type="ECO:0000256" key="4">
    <source>
        <dbReference type="ARBA" id="ARBA00022618"/>
    </source>
</evidence>
<evidence type="ECO:0000256" key="8">
    <source>
        <dbReference type="ARBA" id="ARBA00023328"/>
    </source>
</evidence>
<keyword evidence="5 9" id="KW-0498">Mitosis</keyword>
<evidence type="ECO:0000256" key="2">
    <source>
        <dbReference type="ARBA" id="ARBA00006379"/>
    </source>
</evidence>
<feature type="compositionally biased region" description="Pro residues" evidence="11">
    <location>
        <begin position="15"/>
        <end position="36"/>
    </location>
</feature>
<keyword evidence="14" id="KW-1185">Reference proteome</keyword>
<gene>
    <name evidence="13" type="ORF">H696_06178</name>
</gene>